<gene>
    <name evidence="2" type="ORF">BAMA_09675</name>
</gene>
<dbReference type="InterPro" id="IPR015797">
    <property type="entry name" value="NUDIX_hydrolase-like_dom_sf"/>
</dbReference>
<name>A0A073K3J9_9BACI</name>
<dbReference type="eggNOG" id="COG0494">
    <property type="taxonomic scope" value="Bacteria"/>
</dbReference>
<dbReference type="PANTHER" id="PTHR43736">
    <property type="entry name" value="ADP-RIBOSE PYROPHOSPHATASE"/>
    <property type="match status" value="1"/>
</dbReference>
<evidence type="ECO:0000259" key="1">
    <source>
        <dbReference type="Pfam" id="PF00293"/>
    </source>
</evidence>
<organism evidence="2 3">
    <name type="scientific">Bacillus manliponensis</name>
    <dbReference type="NCBI Taxonomy" id="574376"/>
    <lineage>
        <taxon>Bacteria</taxon>
        <taxon>Bacillati</taxon>
        <taxon>Bacillota</taxon>
        <taxon>Bacilli</taxon>
        <taxon>Bacillales</taxon>
        <taxon>Bacillaceae</taxon>
        <taxon>Bacillus</taxon>
        <taxon>Bacillus cereus group</taxon>
    </lineage>
</organism>
<sequence>MRPLLRAEALIFNENRTHMLLQCNQQEEFYRLPGGTVEFGESAKAAIERECLEEYDLQVEIECFASVYEHIFEVDSQKYHHCTLLYQCELEEDDARIRWHKEHSNIMLKWKMVNRLEKPIYPEGIIRVIEQSGEEIRHWLSEVVYKN</sequence>
<dbReference type="AlphaFoldDB" id="A0A073K3J9"/>
<evidence type="ECO:0000313" key="3">
    <source>
        <dbReference type="Proteomes" id="UP000027822"/>
    </source>
</evidence>
<proteinExistence type="predicted"/>
<reference evidence="2 3" key="1">
    <citation type="submission" date="2014-06" db="EMBL/GenBank/DDBJ databases">
        <title>Draft genome sequence of Bacillus manliponensis JCM 15802 (MCCC 1A00708).</title>
        <authorList>
            <person name="Lai Q."/>
            <person name="Liu Y."/>
            <person name="Shao Z."/>
        </authorList>
    </citation>
    <scope>NUCLEOTIDE SEQUENCE [LARGE SCALE GENOMIC DNA]</scope>
    <source>
        <strain evidence="2 3">JCM 15802</strain>
    </source>
</reference>
<dbReference type="Proteomes" id="UP000027822">
    <property type="component" value="Unassembled WGS sequence"/>
</dbReference>
<dbReference type="STRING" id="574376.BAMA_09675"/>
<dbReference type="EMBL" id="JOTN01000002">
    <property type="protein sequence ID" value="KEK21050.1"/>
    <property type="molecule type" value="Genomic_DNA"/>
</dbReference>
<dbReference type="PANTHER" id="PTHR43736:SF2">
    <property type="entry name" value="MUTT_NUDIX FAMILY PROTEIN"/>
    <property type="match status" value="1"/>
</dbReference>
<comment type="caution">
    <text evidence="2">The sequence shown here is derived from an EMBL/GenBank/DDBJ whole genome shotgun (WGS) entry which is preliminary data.</text>
</comment>
<keyword evidence="3" id="KW-1185">Reference proteome</keyword>
<evidence type="ECO:0000313" key="2">
    <source>
        <dbReference type="EMBL" id="KEK21050.1"/>
    </source>
</evidence>
<dbReference type="RefSeq" id="WP_034635933.1">
    <property type="nucleotide sequence ID" value="NZ_CBCSJC010000001.1"/>
</dbReference>
<accession>A0A073K3J9</accession>
<dbReference type="SUPFAM" id="SSF55811">
    <property type="entry name" value="Nudix"/>
    <property type="match status" value="1"/>
</dbReference>
<dbReference type="InterPro" id="IPR000086">
    <property type="entry name" value="NUDIX_hydrolase_dom"/>
</dbReference>
<dbReference type="Pfam" id="PF00293">
    <property type="entry name" value="NUDIX"/>
    <property type="match status" value="1"/>
</dbReference>
<protein>
    <submittedName>
        <fullName evidence="2">DNA mismatch repair protein MutT</fullName>
    </submittedName>
</protein>
<dbReference type="Gene3D" id="3.90.79.10">
    <property type="entry name" value="Nucleoside Triphosphate Pyrophosphohydrolase"/>
    <property type="match status" value="1"/>
</dbReference>
<feature type="domain" description="Nudix hydrolase" evidence="1">
    <location>
        <begin position="9"/>
        <end position="116"/>
    </location>
</feature>